<dbReference type="GO" id="GO:0005637">
    <property type="term" value="C:nuclear inner membrane"/>
    <property type="evidence" value="ECO:0007669"/>
    <property type="project" value="UniProtKB-SubCell"/>
</dbReference>
<dbReference type="AlphaFoldDB" id="A0A0K2T3W8"/>
<dbReference type="PANTHER" id="PTHR31040">
    <property type="entry name" value="NURIM"/>
    <property type="match status" value="1"/>
</dbReference>
<dbReference type="PANTHER" id="PTHR31040:SF1">
    <property type="entry name" value="NURIM"/>
    <property type="match status" value="1"/>
</dbReference>
<evidence type="ECO:0000256" key="7">
    <source>
        <dbReference type="ARBA" id="ARBA00032957"/>
    </source>
</evidence>
<feature type="transmembrane region" description="Helical" evidence="8">
    <location>
        <begin position="125"/>
        <end position="148"/>
    </location>
</feature>
<organism evidence="9">
    <name type="scientific">Lepeophtheirus salmonis</name>
    <name type="common">Salmon louse</name>
    <name type="synonym">Caligus salmonis</name>
    <dbReference type="NCBI Taxonomy" id="72036"/>
    <lineage>
        <taxon>Eukaryota</taxon>
        <taxon>Metazoa</taxon>
        <taxon>Ecdysozoa</taxon>
        <taxon>Arthropoda</taxon>
        <taxon>Crustacea</taxon>
        <taxon>Multicrustacea</taxon>
        <taxon>Hexanauplia</taxon>
        <taxon>Copepoda</taxon>
        <taxon>Siphonostomatoida</taxon>
        <taxon>Caligidae</taxon>
        <taxon>Lepeophtheirus</taxon>
    </lineage>
</organism>
<evidence type="ECO:0000256" key="2">
    <source>
        <dbReference type="ARBA" id="ARBA00010631"/>
    </source>
</evidence>
<evidence type="ECO:0000256" key="4">
    <source>
        <dbReference type="ARBA" id="ARBA00022989"/>
    </source>
</evidence>
<evidence type="ECO:0000256" key="5">
    <source>
        <dbReference type="ARBA" id="ARBA00023136"/>
    </source>
</evidence>
<evidence type="ECO:0000313" key="9">
    <source>
        <dbReference type="EMBL" id="CDW20728.1"/>
    </source>
</evidence>
<keyword evidence="4 8" id="KW-1133">Transmembrane helix</keyword>
<feature type="transmembrane region" description="Helical" evidence="8">
    <location>
        <begin position="169"/>
        <end position="187"/>
    </location>
</feature>
<keyword evidence="5 8" id="KW-0472">Membrane</keyword>
<accession>A0A0K2T3W8</accession>
<dbReference type="InterPro" id="IPR033580">
    <property type="entry name" value="Nurim-like"/>
</dbReference>
<name>A0A0K2T3W8_LEPSM</name>
<dbReference type="OrthoDB" id="10050858at2759"/>
<comment type="similarity">
    <text evidence="2">Belongs to the nurim family.</text>
</comment>
<evidence type="ECO:0000256" key="3">
    <source>
        <dbReference type="ARBA" id="ARBA00022692"/>
    </source>
</evidence>
<keyword evidence="3 8" id="KW-0812">Transmembrane</keyword>
<sequence>MVVETVLRIASASLSILSACDLVRFISLTHDKYPSLKIKQVDRLIEEESHLSPWIEALLTDIFLSILFCVQHSLFKSSNLQLILKDGAYERVVYIFTMYFVVYILKHCWQPIPEIILWDNHNNPWISTLFGFIHVFSWYLIYASFLIMEWSDLSGAASPKTRSCSLHRFFKHYRHGSFIGFVLILFVRSVMSLDRWFLAMIWSFYMYLAWRPDKQDLEYQISMWELKKNDLSQL</sequence>
<evidence type="ECO:0000256" key="1">
    <source>
        <dbReference type="ARBA" id="ARBA00004473"/>
    </source>
</evidence>
<gene>
    <name evidence="9" type="primary">Dgri\GH14928</name>
</gene>
<evidence type="ECO:0000256" key="8">
    <source>
        <dbReference type="SAM" id="Phobius"/>
    </source>
</evidence>
<feature type="transmembrane region" description="Helical" evidence="8">
    <location>
        <begin position="87"/>
        <end position="105"/>
    </location>
</feature>
<dbReference type="EMBL" id="HACA01003367">
    <property type="protein sequence ID" value="CDW20728.1"/>
    <property type="molecule type" value="Transcribed_RNA"/>
</dbReference>
<protein>
    <recommendedName>
        <fullName evidence="7">Nuclear envelope membrane protein</fullName>
    </recommendedName>
    <alternativeName>
        <fullName evidence="6">Nuclear rim protein</fullName>
    </alternativeName>
</protein>
<proteinExistence type="inferred from homology"/>
<comment type="subcellular location">
    <subcellularLocation>
        <location evidence="1">Nucleus inner membrane</location>
        <topology evidence="1">Multi-pass membrane protein</topology>
    </subcellularLocation>
</comment>
<evidence type="ECO:0000256" key="6">
    <source>
        <dbReference type="ARBA" id="ARBA00031700"/>
    </source>
</evidence>
<reference evidence="9" key="1">
    <citation type="submission" date="2014-05" db="EMBL/GenBank/DDBJ databases">
        <authorList>
            <person name="Chronopoulou M."/>
        </authorList>
    </citation>
    <scope>NUCLEOTIDE SEQUENCE</scope>
    <source>
        <tissue evidence="9">Whole organism</tissue>
    </source>
</reference>